<accession>A0ABS5CSN2</accession>
<protein>
    <submittedName>
        <fullName evidence="2">Uncharacterized protein</fullName>
    </submittedName>
</protein>
<evidence type="ECO:0000256" key="1">
    <source>
        <dbReference type="SAM" id="SignalP"/>
    </source>
</evidence>
<name>A0ABS5CSN2_9FLAO</name>
<feature type="signal peptide" evidence="1">
    <location>
        <begin position="1"/>
        <end position="22"/>
    </location>
</feature>
<feature type="chain" id="PRO_5047053721" evidence="1">
    <location>
        <begin position="23"/>
        <end position="99"/>
    </location>
</feature>
<sequence>MKINRKKIFAAIVLLMSVLLCFDICFQENSNTSLIECSAEDTLHSDTIDFDNEVNEEHQIVFVMEFSSMVGHLTDHNHFYFSKGLQKPFFSVWQPPKLS</sequence>
<dbReference type="Proteomes" id="UP000674217">
    <property type="component" value="Unassembled WGS sequence"/>
</dbReference>
<comment type="caution">
    <text evidence="2">The sequence shown here is derived from an EMBL/GenBank/DDBJ whole genome shotgun (WGS) entry which is preliminary data.</text>
</comment>
<evidence type="ECO:0000313" key="3">
    <source>
        <dbReference type="Proteomes" id="UP000674217"/>
    </source>
</evidence>
<dbReference type="RefSeq" id="WP_210645660.1">
    <property type="nucleotide sequence ID" value="NZ_JAGFBU010000002.1"/>
</dbReference>
<gene>
    <name evidence="2" type="ORF">J3S90_07390</name>
</gene>
<keyword evidence="1" id="KW-0732">Signal</keyword>
<proteinExistence type="predicted"/>
<reference evidence="2 3" key="1">
    <citation type="submission" date="2021-03" db="EMBL/GenBank/DDBJ databases">
        <title>Flavobacterium Flabelliformis Sp. Nov. And Flavobacterium Geliluteum Sp. Nov., Two Novel Multidrug Resistant Psychrophilic Species Isolated From Antarctica.</title>
        <authorList>
            <person name="Kralova S."/>
            <person name="Busse H.J."/>
            <person name="Bezdicek M."/>
            <person name="Nykrynova M."/>
            <person name="Kroupova E."/>
            <person name="Krsek D."/>
            <person name="Sedlacek I."/>
        </authorList>
    </citation>
    <scope>NUCLEOTIDE SEQUENCE [LARGE SCALE GENOMIC DNA]</scope>
    <source>
        <strain evidence="2 3">P4023</strain>
    </source>
</reference>
<keyword evidence="3" id="KW-1185">Reference proteome</keyword>
<organism evidence="2 3">
    <name type="scientific">Flavobacterium flabelliforme</name>
    <dbReference type="NCBI Taxonomy" id="2816119"/>
    <lineage>
        <taxon>Bacteria</taxon>
        <taxon>Pseudomonadati</taxon>
        <taxon>Bacteroidota</taxon>
        <taxon>Flavobacteriia</taxon>
        <taxon>Flavobacteriales</taxon>
        <taxon>Flavobacteriaceae</taxon>
        <taxon>Flavobacterium</taxon>
    </lineage>
</organism>
<dbReference type="EMBL" id="JAGFBU010000002">
    <property type="protein sequence ID" value="MBP4141623.1"/>
    <property type="molecule type" value="Genomic_DNA"/>
</dbReference>
<evidence type="ECO:0000313" key="2">
    <source>
        <dbReference type="EMBL" id="MBP4141623.1"/>
    </source>
</evidence>